<evidence type="ECO:0000313" key="1">
    <source>
        <dbReference type="EMBL" id="PYH46588.1"/>
    </source>
</evidence>
<dbReference type="AlphaFoldDB" id="A0A319A355"/>
<dbReference type="STRING" id="1450539.A0A319A355"/>
<keyword evidence="2" id="KW-1185">Reference proteome</keyword>
<reference evidence="1 2" key="1">
    <citation type="submission" date="2016-12" db="EMBL/GenBank/DDBJ databases">
        <title>The genomes of Aspergillus section Nigri reveals drivers in fungal speciation.</title>
        <authorList>
            <consortium name="DOE Joint Genome Institute"/>
            <person name="Vesth T.C."/>
            <person name="Nybo J."/>
            <person name="Theobald S."/>
            <person name="Brandl J."/>
            <person name="Frisvad J.C."/>
            <person name="Nielsen K.F."/>
            <person name="Lyhne E.K."/>
            <person name="Kogle M.E."/>
            <person name="Kuo A."/>
            <person name="Riley R."/>
            <person name="Clum A."/>
            <person name="Nolan M."/>
            <person name="Lipzen A."/>
            <person name="Salamov A."/>
            <person name="Henrissat B."/>
            <person name="Wiebenga A."/>
            <person name="De Vries R.P."/>
            <person name="Grigoriev I.V."/>
            <person name="Mortensen U.H."/>
            <person name="Andersen M.R."/>
            <person name="Baker S.E."/>
        </authorList>
    </citation>
    <scope>NUCLEOTIDE SEQUENCE [LARGE SCALE GENOMIC DNA]</scope>
    <source>
        <strain evidence="1 2">JOP 1030-1</strain>
    </source>
</reference>
<organism evidence="1 2">
    <name type="scientific">Aspergillus saccharolyticus JOP 1030-1</name>
    <dbReference type="NCBI Taxonomy" id="1450539"/>
    <lineage>
        <taxon>Eukaryota</taxon>
        <taxon>Fungi</taxon>
        <taxon>Dikarya</taxon>
        <taxon>Ascomycota</taxon>
        <taxon>Pezizomycotina</taxon>
        <taxon>Eurotiomycetes</taxon>
        <taxon>Eurotiomycetidae</taxon>
        <taxon>Eurotiales</taxon>
        <taxon>Aspergillaceae</taxon>
        <taxon>Aspergillus</taxon>
        <taxon>Aspergillus subgen. Circumdati</taxon>
    </lineage>
</organism>
<dbReference type="EMBL" id="KZ821227">
    <property type="protein sequence ID" value="PYH46588.1"/>
    <property type="molecule type" value="Genomic_DNA"/>
</dbReference>
<dbReference type="OrthoDB" id="4367324at2759"/>
<evidence type="ECO:0008006" key="3">
    <source>
        <dbReference type="Google" id="ProtNLM"/>
    </source>
</evidence>
<sequence>MAAQVSLMSYLQHGPPPLPIIAQGQSPQNTQNDNYRAADINNVGHWAGFNLASIQEQFGPLLAAAQIPDEPFQDSPPRSINSEAAVRSRIDAYLSNRITRALRCGFSHLQSTQQLANLTIINYDVGQMAATPGGFTPDFAFFDPNLNSMNRPNRVPGEAKPSFKWSLGLRNHPAPSSREEFKQALSQVNYYMRQHHARYGYIITDRELVAIRRLDEDGNLELSTSIPWTAKGTASEPRLTVLLGMWYLGMLAADNQFWYLH</sequence>
<dbReference type="GeneID" id="37075958"/>
<dbReference type="Proteomes" id="UP000248349">
    <property type="component" value="Unassembled WGS sequence"/>
</dbReference>
<gene>
    <name evidence="1" type="ORF">BP01DRAFT_355583</name>
</gene>
<dbReference type="RefSeq" id="XP_025432570.1">
    <property type="nucleotide sequence ID" value="XM_025574730.1"/>
</dbReference>
<evidence type="ECO:0000313" key="2">
    <source>
        <dbReference type="Proteomes" id="UP000248349"/>
    </source>
</evidence>
<protein>
    <recommendedName>
        <fullName evidence="3">Fungal-type protein kinase domain-containing protein</fullName>
    </recommendedName>
</protein>
<proteinExistence type="predicted"/>
<accession>A0A319A355</accession>
<name>A0A319A355_9EURO</name>